<dbReference type="InterPro" id="IPR028889">
    <property type="entry name" value="USP"/>
</dbReference>
<feature type="non-terminal residue" evidence="10">
    <location>
        <position position="1"/>
    </location>
</feature>
<comment type="similarity">
    <text evidence="2">Belongs to the peptidase C19 family.</text>
</comment>
<gene>
    <name evidence="10" type="ORF">FKW44_015761</name>
</gene>
<dbReference type="EC" id="3.4.19.12" evidence="3"/>
<feature type="region of interest" description="Disordered" evidence="8">
    <location>
        <begin position="102"/>
        <end position="123"/>
    </location>
</feature>
<evidence type="ECO:0000259" key="9">
    <source>
        <dbReference type="PROSITE" id="PS50235"/>
    </source>
</evidence>
<dbReference type="GO" id="GO:0004843">
    <property type="term" value="F:cysteine-type deubiquitinase activity"/>
    <property type="evidence" value="ECO:0007669"/>
    <property type="project" value="UniProtKB-EC"/>
</dbReference>
<protein>
    <recommendedName>
        <fullName evidence="3">ubiquitinyl hydrolase 1</fullName>
        <ecNumber evidence="3">3.4.19.12</ecNumber>
    </recommendedName>
</protein>
<dbReference type="GO" id="GO:0006508">
    <property type="term" value="P:proteolysis"/>
    <property type="evidence" value="ECO:0007669"/>
    <property type="project" value="UniProtKB-KW"/>
</dbReference>
<sequence>SSDLVFPVSSNYFNNVTLSLPSVKGSRRITLAGLLESFTSREELDSGLSKQTCFAKLPACVCFHIQRTAFDGGFPSKRSERVFFPQILDMSPFSYGSLRARESSSHNSTRGNSMPPEAVIRSPGSEVKSKGAIYLLKAVIQHAGAINSGHYVTYRVNAGGRWFFTSDLYVEEVDFASVLDANPYMLFYEKEIV</sequence>
<dbReference type="SUPFAM" id="SSF54001">
    <property type="entry name" value="Cysteine proteinases"/>
    <property type="match status" value="1"/>
</dbReference>
<dbReference type="GO" id="GO:0016579">
    <property type="term" value="P:protein deubiquitination"/>
    <property type="evidence" value="ECO:0007669"/>
    <property type="project" value="InterPro"/>
</dbReference>
<evidence type="ECO:0000256" key="7">
    <source>
        <dbReference type="ARBA" id="ARBA00022807"/>
    </source>
</evidence>
<accession>A0A7T8H0W7</accession>
<evidence type="ECO:0000256" key="6">
    <source>
        <dbReference type="ARBA" id="ARBA00022801"/>
    </source>
</evidence>
<dbReference type="InterPro" id="IPR018200">
    <property type="entry name" value="USP_CS"/>
</dbReference>
<evidence type="ECO:0000256" key="2">
    <source>
        <dbReference type="ARBA" id="ARBA00009085"/>
    </source>
</evidence>
<name>A0A7T8H0W7_CALRO</name>
<evidence type="ECO:0000256" key="1">
    <source>
        <dbReference type="ARBA" id="ARBA00000707"/>
    </source>
</evidence>
<dbReference type="EMBL" id="CP045899">
    <property type="protein sequence ID" value="QQP41404.1"/>
    <property type="molecule type" value="Genomic_DNA"/>
</dbReference>
<evidence type="ECO:0000256" key="5">
    <source>
        <dbReference type="ARBA" id="ARBA00022786"/>
    </source>
</evidence>
<dbReference type="Gene3D" id="3.90.70.10">
    <property type="entry name" value="Cysteine proteinases"/>
    <property type="match status" value="1"/>
</dbReference>
<keyword evidence="4" id="KW-0645">Protease</keyword>
<reference evidence="11" key="1">
    <citation type="submission" date="2021-01" db="EMBL/GenBank/DDBJ databases">
        <title>Caligus Genome Assembly.</title>
        <authorList>
            <person name="Gallardo-Escarate C."/>
        </authorList>
    </citation>
    <scope>NUCLEOTIDE SEQUENCE [LARGE SCALE GENOMIC DNA]</scope>
</reference>
<dbReference type="PANTHER" id="PTHR24006:SF888">
    <property type="entry name" value="UBIQUITIN CARBOXYL-TERMINAL HYDROLASE 30"/>
    <property type="match status" value="1"/>
</dbReference>
<keyword evidence="11" id="KW-1185">Reference proteome</keyword>
<dbReference type="OrthoDB" id="2248014at2759"/>
<dbReference type="GO" id="GO:0005634">
    <property type="term" value="C:nucleus"/>
    <property type="evidence" value="ECO:0007669"/>
    <property type="project" value="TreeGrafter"/>
</dbReference>
<organism evidence="10 11">
    <name type="scientific">Caligus rogercresseyi</name>
    <name type="common">Sea louse</name>
    <dbReference type="NCBI Taxonomy" id="217165"/>
    <lineage>
        <taxon>Eukaryota</taxon>
        <taxon>Metazoa</taxon>
        <taxon>Ecdysozoa</taxon>
        <taxon>Arthropoda</taxon>
        <taxon>Crustacea</taxon>
        <taxon>Multicrustacea</taxon>
        <taxon>Hexanauplia</taxon>
        <taxon>Copepoda</taxon>
        <taxon>Siphonostomatoida</taxon>
        <taxon>Caligidae</taxon>
        <taxon>Caligus</taxon>
    </lineage>
</organism>
<evidence type="ECO:0000256" key="3">
    <source>
        <dbReference type="ARBA" id="ARBA00012759"/>
    </source>
</evidence>
<evidence type="ECO:0000256" key="8">
    <source>
        <dbReference type="SAM" id="MobiDB-lite"/>
    </source>
</evidence>
<dbReference type="AlphaFoldDB" id="A0A7T8H0W7"/>
<evidence type="ECO:0000256" key="4">
    <source>
        <dbReference type="ARBA" id="ARBA00022670"/>
    </source>
</evidence>
<comment type="catalytic activity">
    <reaction evidence="1">
        <text>Thiol-dependent hydrolysis of ester, thioester, amide, peptide and isopeptide bonds formed by the C-terminal Gly of ubiquitin (a 76-residue protein attached to proteins as an intracellular targeting signal).</text>
        <dbReference type="EC" id="3.4.19.12"/>
    </reaction>
</comment>
<dbReference type="InterPro" id="IPR001394">
    <property type="entry name" value="Peptidase_C19_UCH"/>
</dbReference>
<evidence type="ECO:0000313" key="11">
    <source>
        <dbReference type="Proteomes" id="UP000595437"/>
    </source>
</evidence>
<dbReference type="PANTHER" id="PTHR24006">
    <property type="entry name" value="UBIQUITIN CARBOXYL-TERMINAL HYDROLASE"/>
    <property type="match status" value="1"/>
</dbReference>
<dbReference type="PROSITE" id="PS50235">
    <property type="entry name" value="USP_3"/>
    <property type="match status" value="1"/>
</dbReference>
<dbReference type="InterPro" id="IPR050164">
    <property type="entry name" value="Peptidase_C19"/>
</dbReference>
<keyword evidence="5" id="KW-0833">Ubl conjugation pathway</keyword>
<keyword evidence="6 10" id="KW-0378">Hydrolase</keyword>
<feature type="domain" description="USP" evidence="9">
    <location>
        <begin position="1"/>
        <end position="191"/>
    </location>
</feature>
<keyword evidence="7" id="KW-0788">Thiol protease</keyword>
<evidence type="ECO:0000313" key="10">
    <source>
        <dbReference type="EMBL" id="QQP41404.1"/>
    </source>
</evidence>
<dbReference type="GO" id="GO:0005829">
    <property type="term" value="C:cytosol"/>
    <property type="evidence" value="ECO:0007669"/>
    <property type="project" value="TreeGrafter"/>
</dbReference>
<dbReference type="InterPro" id="IPR038765">
    <property type="entry name" value="Papain-like_cys_pep_sf"/>
</dbReference>
<dbReference type="Proteomes" id="UP000595437">
    <property type="component" value="Chromosome 10"/>
</dbReference>
<dbReference type="CDD" id="cd02257">
    <property type="entry name" value="Peptidase_C19"/>
    <property type="match status" value="1"/>
</dbReference>
<dbReference type="Pfam" id="PF00443">
    <property type="entry name" value="UCH"/>
    <property type="match status" value="1"/>
</dbReference>
<proteinExistence type="inferred from homology"/>
<dbReference type="PROSITE" id="PS00973">
    <property type="entry name" value="USP_2"/>
    <property type="match status" value="1"/>
</dbReference>